<dbReference type="AlphaFoldDB" id="A0A150QTK5"/>
<gene>
    <name evidence="3" type="ORF">BE17_22870</name>
</gene>
<dbReference type="Proteomes" id="UP000075635">
    <property type="component" value="Unassembled WGS sequence"/>
</dbReference>
<evidence type="ECO:0000313" key="3">
    <source>
        <dbReference type="EMBL" id="KYF71172.1"/>
    </source>
</evidence>
<name>A0A150QTK5_SORCE</name>
<protein>
    <submittedName>
        <fullName evidence="3">Disulfide bond formation protein DsbA</fullName>
    </submittedName>
</protein>
<dbReference type="PANTHER" id="PTHR13887">
    <property type="entry name" value="GLUTATHIONE S-TRANSFERASE KAPPA"/>
    <property type="match status" value="1"/>
</dbReference>
<feature type="domain" description="Thioredoxin" evidence="2">
    <location>
        <begin position="1"/>
        <end position="174"/>
    </location>
</feature>
<comment type="similarity">
    <text evidence="1">Belongs to the thioredoxin family. DsbA subfamily.</text>
</comment>
<dbReference type="PROSITE" id="PS51352">
    <property type="entry name" value="THIOREDOXIN_2"/>
    <property type="match status" value="1"/>
</dbReference>
<organism evidence="3 4">
    <name type="scientific">Sorangium cellulosum</name>
    <name type="common">Polyangium cellulosum</name>
    <dbReference type="NCBI Taxonomy" id="56"/>
    <lineage>
        <taxon>Bacteria</taxon>
        <taxon>Pseudomonadati</taxon>
        <taxon>Myxococcota</taxon>
        <taxon>Polyangia</taxon>
        <taxon>Polyangiales</taxon>
        <taxon>Polyangiaceae</taxon>
        <taxon>Sorangium</taxon>
    </lineage>
</organism>
<accession>A0A150QTK5</accession>
<dbReference type="InterPro" id="IPR036249">
    <property type="entry name" value="Thioredoxin-like_sf"/>
</dbReference>
<evidence type="ECO:0000313" key="4">
    <source>
        <dbReference type="Proteomes" id="UP000075635"/>
    </source>
</evidence>
<dbReference type="EMBL" id="JEMB01003541">
    <property type="protein sequence ID" value="KYF71172.1"/>
    <property type="molecule type" value="Genomic_DNA"/>
</dbReference>
<dbReference type="Gene3D" id="3.40.30.10">
    <property type="entry name" value="Glutaredoxin"/>
    <property type="match status" value="1"/>
</dbReference>
<dbReference type="PANTHER" id="PTHR13887:SF55">
    <property type="entry name" value="SLR0313 PROTEIN"/>
    <property type="match status" value="1"/>
</dbReference>
<dbReference type="InterPro" id="IPR012336">
    <property type="entry name" value="Thioredoxin-like_fold"/>
</dbReference>
<evidence type="ECO:0000259" key="2">
    <source>
        <dbReference type="PROSITE" id="PS51352"/>
    </source>
</evidence>
<sequence>MSKLTPPVGPGDHILGDVDAPVTLVEYGDFECPYCGRAHLMVQDVLRRVGRDVRFVFRHFPLAELHPHALAASEAAEAAGAQGKFWAMHDTLFEHQDALGLEDLVGYATDLGLDTERFADELASHAHLDKVKAEVRSGVRSGVNGTPTFFIDEVRFDDSWDADTLTATLRAAIRAKTLAATG</sequence>
<dbReference type="InterPro" id="IPR013766">
    <property type="entry name" value="Thioredoxin_domain"/>
</dbReference>
<reference evidence="3 4" key="1">
    <citation type="submission" date="2014-02" db="EMBL/GenBank/DDBJ databases">
        <title>The small core and large imbalanced accessory genome model reveals a collaborative survival strategy of Sorangium cellulosum strains in nature.</title>
        <authorList>
            <person name="Han K."/>
            <person name="Peng R."/>
            <person name="Blom J."/>
            <person name="Li Y.-Z."/>
        </authorList>
    </citation>
    <scope>NUCLEOTIDE SEQUENCE [LARGE SCALE GENOMIC DNA]</scope>
    <source>
        <strain evidence="3 4">So0011-07</strain>
    </source>
</reference>
<comment type="caution">
    <text evidence="3">The sequence shown here is derived from an EMBL/GenBank/DDBJ whole genome shotgun (WGS) entry which is preliminary data.</text>
</comment>
<proteinExistence type="inferred from homology"/>
<evidence type="ECO:0000256" key="1">
    <source>
        <dbReference type="ARBA" id="ARBA00005791"/>
    </source>
</evidence>
<dbReference type="Pfam" id="PF13462">
    <property type="entry name" value="Thioredoxin_4"/>
    <property type="match status" value="1"/>
</dbReference>
<dbReference type="SUPFAM" id="SSF52833">
    <property type="entry name" value="Thioredoxin-like"/>
    <property type="match status" value="1"/>
</dbReference>